<sequence length="101" mass="11063">MAEGNGTTDTVLLATFGVLSLIAAVAGIHYRDSLCGIFCRQLRRAWADGFASLSSESYQDARNYDEEQPLELHSRMWAPAYFDHSLARASSASASIFELEG</sequence>
<keyword evidence="3" id="KW-1185">Reference proteome</keyword>
<accession>A0A6A6J164</accession>
<name>A0A6A6J164_9PLEO</name>
<evidence type="ECO:0000256" key="1">
    <source>
        <dbReference type="SAM" id="Phobius"/>
    </source>
</evidence>
<feature type="transmembrane region" description="Helical" evidence="1">
    <location>
        <begin position="12"/>
        <end position="30"/>
    </location>
</feature>
<evidence type="ECO:0000313" key="3">
    <source>
        <dbReference type="Proteomes" id="UP000800094"/>
    </source>
</evidence>
<dbReference type="OrthoDB" id="3790834at2759"/>
<keyword evidence="1" id="KW-1133">Transmembrane helix</keyword>
<evidence type="ECO:0000313" key="2">
    <source>
        <dbReference type="EMBL" id="KAF2256278.1"/>
    </source>
</evidence>
<dbReference type="AlphaFoldDB" id="A0A6A6J164"/>
<dbReference type="GeneID" id="54573721"/>
<protein>
    <submittedName>
        <fullName evidence="2">Uncharacterized protein</fullName>
    </submittedName>
</protein>
<organism evidence="2 3">
    <name type="scientific">Trematosphaeria pertusa</name>
    <dbReference type="NCBI Taxonomy" id="390896"/>
    <lineage>
        <taxon>Eukaryota</taxon>
        <taxon>Fungi</taxon>
        <taxon>Dikarya</taxon>
        <taxon>Ascomycota</taxon>
        <taxon>Pezizomycotina</taxon>
        <taxon>Dothideomycetes</taxon>
        <taxon>Pleosporomycetidae</taxon>
        <taxon>Pleosporales</taxon>
        <taxon>Massarineae</taxon>
        <taxon>Trematosphaeriaceae</taxon>
        <taxon>Trematosphaeria</taxon>
    </lineage>
</organism>
<gene>
    <name evidence="2" type="ORF">BU26DRAFT_18157</name>
</gene>
<keyword evidence="1" id="KW-0472">Membrane</keyword>
<dbReference type="RefSeq" id="XP_033691282.1">
    <property type="nucleotide sequence ID" value="XM_033820391.1"/>
</dbReference>
<reference evidence="2" key="1">
    <citation type="journal article" date="2020" name="Stud. Mycol.">
        <title>101 Dothideomycetes genomes: a test case for predicting lifestyles and emergence of pathogens.</title>
        <authorList>
            <person name="Haridas S."/>
            <person name="Albert R."/>
            <person name="Binder M."/>
            <person name="Bloem J."/>
            <person name="Labutti K."/>
            <person name="Salamov A."/>
            <person name="Andreopoulos B."/>
            <person name="Baker S."/>
            <person name="Barry K."/>
            <person name="Bills G."/>
            <person name="Bluhm B."/>
            <person name="Cannon C."/>
            <person name="Castanera R."/>
            <person name="Culley D."/>
            <person name="Daum C."/>
            <person name="Ezra D."/>
            <person name="Gonzalez J."/>
            <person name="Henrissat B."/>
            <person name="Kuo A."/>
            <person name="Liang C."/>
            <person name="Lipzen A."/>
            <person name="Lutzoni F."/>
            <person name="Magnuson J."/>
            <person name="Mondo S."/>
            <person name="Nolan M."/>
            <person name="Ohm R."/>
            <person name="Pangilinan J."/>
            <person name="Park H.-J."/>
            <person name="Ramirez L."/>
            <person name="Alfaro M."/>
            <person name="Sun H."/>
            <person name="Tritt A."/>
            <person name="Yoshinaga Y."/>
            <person name="Zwiers L.-H."/>
            <person name="Turgeon B."/>
            <person name="Goodwin S."/>
            <person name="Spatafora J."/>
            <person name="Crous P."/>
            <person name="Grigoriev I."/>
        </authorList>
    </citation>
    <scope>NUCLEOTIDE SEQUENCE</scope>
    <source>
        <strain evidence="2">CBS 122368</strain>
    </source>
</reference>
<dbReference type="EMBL" id="ML987189">
    <property type="protein sequence ID" value="KAF2256278.1"/>
    <property type="molecule type" value="Genomic_DNA"/>
</dbReference>
<dbReference type="Proteomes" id="UP000800094">
    <property type="component" value="Unassembled WGS sequence"/>
</dbReference>
<keyword evidence="1" id="KW-0812">Transmembrane</keyword>
<proteinExistence type="predicted"/>